<organism evidence="2 3">
    <name type="scientific">Phycicoccus flavus</name>
    <dbReference type="NCBI Taxonomy" id="2502783"/>
    <lineage>
        <taxon>Bacteria</taxon>
        <taxon>Bacillati</taxon>
        <taxon>Actinomycetota</taxon>
        <taxon>Actinomycetes</taxon>
        <taxon>Micrococcales</taxon>
        <taxon>Intrasporangiaceae</taxon>
        <taxon>Phycicoccus</taxon>
    </lineage>
</organism>
<comment type="caution">
    <text evidence="2">The sequence shown here is derived from an EMBL/GenBank/DDBJ whole genome shotgun (WGS) entry which is preliminary data.</text>
</comment>
<dbReference type="EMBL" id="SAYU02000130">
    <property type="protein sequence ID" value="NHA70316.1"/>
    <property type="molecule type" value="Genomic_DNA"/>
</dbReference>
<dbReference type="Proteomes" id="UP000287866">
    <property type="component" value="Unassembled WGS sequence"/>
</dbReference>
<dbReference type="InterPro" id="IPR034660">
    <property type="entry name" value="DinB/YfiT-like"/>
</dbReference>
<feature type="domain" description="Mycothiol-dependent maleylpyruvate isomerase metal-binding" evidence="1">
    <location>
        <begin position="16"/>
        <end position="158"/>
    </location>
</feature>
<dbReference type="RefSeq" id="WP_164896617.1">
    <property type="nucleotide sequence ID" value="NZ_SAYU02000130.1"/>
</dbReference>
<dbReference type="AlphaFoldDB" id="A0A8T6R8Y0"/>
<accession>A0A8T6R8Y0</accession>
<dbReference type="GO" id="GO:0016853">
    <property type="term" value="F:isomerase activity"/>
    <property type="evidence" value="ECO:0007669"/>
    <property type="project" value="UniProtKB-KW"/>
</dbReference>
<proteinExistence type="predicted"/>
<protein>
    <submittedName>
        <fullName evidence="2">Maleylpyruvate isomerase</fullName>
    </submittedName>
</protein>
<keyword evidence="3" id="KW-1185">Reference proteome</keyword>
<gene>
    <name evidence="2" type="ORF">EPD83_020030</name>
</gene>
<evidence type="ECO:0000313" key="2">
    <source>
        <dbReference type="EMBL" id="NHA70316.1"/>
    </source>
</evidence>
<reference evidence="2" key="1">
    <citation type="submission" date="2020-03" db="EMBL/GenBank/DDBJ databases">
        <title>Phycicoccus flavus sp. nov., a novel endophytic actinobacterium isolated from branch of Kandelia candel.</title>
        <authorList>
            <person name="Tuo L."/>
        </authorList>
    </citation>
    <scope>NUCLEOTIDE SEQUENCE</scope>
    <source>
        <strain evidence="2">CMS6Z-2</strain>
    </source>
</reference>
<keyword evidence="2" id="KW-0413">Isomerase</keyword>
<dbReference type="Pfam" id="PF11716">
    <property type="entry name" value="MDMPI_N"/>
    <property type="match status" value="1"/>
</dbReference>
<evidence type="ECO:0000259" key="1">
    <source>
        <dbReference type="Pfam" id="PF11716"/>
    </source>
</evidence>
<dbReference type="InterPro" id="IPR024344">
    <property type="entry name" value="MDMPI_metal-binding"/>
</dbReference>
<sequence length="218" mass="22731">MLSIGHAQGREAFVGAVEAFVAAAETTDEYDLLGASRCHGWARLDVVTHVLAGWGELLGGLAARTGGPATVDAATYWTAFASLDEGDPVEVLLARRRRSDAYRGPASAVRELGDVGGTLRRICEDLPDGRHAFQGQVLTSGDLLATWAVETAVHHLDLLAGHPAPESALDLARRTCEALLGEPLPTGWADTDAVLVATGRVPVPDDGAALAGRLPVLG</sequence>
<name>A0A8T6R8Y0_9MICO</name>
<dbReference type="Gene3D" id="1.20.120.450">
    <property type="entry name" value="dinb family like domain"/>
    <property type="match status" value="1"/>
</dbReference>
<dbReference type="GO" id="GO:0046872">
    <property type="term" value="F:metal ion binding"/>
    <property type="evidence" value="ECO:0007669"/>
    <property type="project" value="InterPro"/>
</dbReference>
<evidence type="ECO:0000313" key="3">
    <source>
        <dbReference type="Proteomes" id="UP000287866"/>
    </source>
</evidence>
<dbReference type="SUPFAM" id="SSF109854">
    <property type="entry name" value="DinB/YfiT-like putative metalloenzymes"/>
    <property type="match status" value="1"/>
</dbReference>